<dbReference type="InterPro" id="IPR029027">
    <property type="entry name" value="Single_a-helix_sf"/>
</dbReference>
<dbReference type="STRING" id="610380.E2BUN4"/>
<dbReference type="SUPFAM" id="SSF81518">
    <property type="entry name" value="Subunit XI (6.4 kDa protein) of cytochrome bc1 complex (Ubiquinol-cytochrome c reductase)"/>
    <property type="match status" value="1"/>
</dbReference>
<dbReference type="GO" id="GO:0005739">
    <property type="term" value="C:mitochondrion"/>
    <property type="evidence" value="ECO:0007669"/>
    <property type="project" value="GOC"/>
</dbReference>
<proteinExistence type="predicted"/>
<dbReference type="EMBL" id="GL450732">
    <property type="protein sequence ID" value="EFN80587.1"/>
    <property type="molecule type" value="Genomic_DNA"/>
</dbReference>
<evidence type="ECO:0000313" key="1">
    <source>
        <dbReference type="EMBL" id="EFN80587.1"/>
    </source>
</evidence>
<accession>E2BUN4</accession>
<evidence type="ECO:0000313" key="2">
    <source>
        <dbReference type="Proteomes" id="UP000008237"/>
    </source>
</evidence>
<dbReference type="InParanoid" id="E2BUN4"/>
<dbReference type="AlphaFoldDB" id="E2BUN4"/>
<name>E2BUN4_HARSA</name>
<protein>
    <recommendedName>
        <fullName evidence="3">Cytochrome b-c1 complex subunit 10</fullName>
    </recommendedName>
</protein>
<sequence>YGTGATLTMLYFTDWKLVLQYVPFYGSKFEE</sequence>
<gene>
    <name evidence="1" type="ORF">EAI_05765</name>
</gene>
<dbReference type="InterPro" id="IPR015089">
    <property type="entry name" value="UQCR"/>
</dbReference>
<reference evidence="1 2" key="1">
    <citation type="journal article" date="2010" name="Science">
        <title>Genomic comparison of the ants Camponotus floridanus and Harpegnathos saltator.</title>
        <authorList>
            <person name="Bonasio R."/>
            <person name="Zhang G."/>
            <person name="Ye C."/>
            <person name="Mutti N.S."/>
            <person name="Fang X."/>
            <person name="Qin N."/>
            <person name="Donahue G."/>
            <person name="Yang P."/>
            <person name="Li Q."/>
            <person name="Li C."/>
            <person name="Zhang P."/>
            <person name="Huang Z."/>
            <person name="Berger S.L."/>
            <person name="Reinberg D."/>
            <person name="Wang J."/>
            <person name="Liebig J."/>
        </authorList>
    </citation>
    <scope>NUCLEOTIDE SEQUENCE [LARGE SCALE GENOMIC DNA]</scope>
    <source>
        <strain evidence="1 2">R22 G/1</strain>
    </source>
</reference>
<feature type="non-terminal residue" evidence="1">
    <location>
        <position position="31"/>
    </location>
</feature>
<dbReference type="Gene3D" id="1.20.5.220">
    <property type="match status" value="1"/>
</dbReference>
<dbReference type="Pfam" id="PF08997">
    <property type="entry name" value="UCR_6-4kD"/>
    <property type="match status" value="1"/>
</dbReference>
<feature type="non-terminal residue" evidence="1">
    <location>
        <position position="1"/>
    </location>
</feature>
<dbReference type="GO" id="GO:0006122">
    <property type="term" value="P:mitochondrial electron transport, ubiquinol to cytochrome c"/>
    <property type="evidence" value="ECO:0007669"/>
    <property type="project" value="InterPro"/>
</dbReference>
<dbReference type="Proteomes" id="UP000008237">
    <property type="component" value="Unassembled WGS sequence"/>
</dbReference>
<evidence type="ECO:0008006" key="3">
    <source>
        <dbReference type="Google" id="ProtNLM"/>
    </source>
</evidence>
<dbReference type="FunCoup" id="E2BUN4">
    <property type="interactions" value="327"/>
</dbReference>
<keyword evidence="2" id="KW-1185">Reference proteome</keyword>
<organism evidence="2">
    <name type="scientific">Harpegnathos saltator</name>
    <name type="common">Jerdon's jumping ant</name>
    <dbReference type="NCBI Taxonomy" id="610380"/>
    <lineage>
        <taxon>Eukaryota</taxon>
        <taxon>Metazoa</taxon>
        <taxon>Ecdysozoa</taxon>
        <taxon>Arthropoda</taxon>
        <taxon>Hexapoda</taxon>
        <taxon>Insecta</taxon>
        <taxon>Pterygota</taxon>
        <taxon>Neoptera</taxon>
        <taxon>Endopterygota</taxon>
        <taxon>Hymenoptera</taxon>
        <taxon>Apocrita</taxon>
        <taxon>Aculeata</taxon>
        <taxon>Formicoidea</taxon>
        <taxon>Formicidae</taxon>
        <taxon>Ponerinae</taxon>
        <taxon>Ponerini</taxon>
        <taxon>Harpegnathos</taxon>
    </lineage>
</organism>